<dbReference type="InterPro" id="IPR004827">
    <property type="entry name" value="bZIP"/>
</dbReference>
<evidence type="ECO:0000256" key="1">
    <source>
        <dbReference type="SAM" id="MobiDB-lite"/>
    </source>
</evidence>
<dbReference type="Proteomes" id="UP000012073">
    <property type="component" value="Unassembled WGS sequence"/>
</dbReference>
<dbReference type="EMBL" id="HG002012">
    <property type="protein sequence ID" value="CDF39231.1"/>
    <property type="molecule type" value="Genomic_DNA"/>
</dbReference>
<dbReference type="SUPFAM" id="SSF57959">
    <property type="entry name" value="Leucine zipper domain"/>
    <property type="match status" value="1"/>
</dbReference>
<sequence length="267" mass="30005">MQPATHLVMSRFPASKPHSSYHTQASWLRSSPDSHHQLSSCNSSRTIPSQSSSPETTMVDFDVLLQRSSSVPANRLPCTSYTLDHEENLMDSLGSFKSVLLKGNQSLHVRTHERGQVQSREHIQFMSNTSHSHQIPLSQSMVKHGKMDTSSHRVGRSKPPTQPRDSQAKPPDQVGKTRAEIRRARAARNRSSARRSRLRKKAENQRDMEQATLVQRQNESLKHRLNELKERVMNLQKVANALGLADGQHGNLSAGAGTQMEFTHAQR</sequence>
<dbReference type="RefSeq" id="XP_005719142.1">
    <property type="nucleotide sequence ID" value="XM_005719085.1"/>
</dbReference>
<name>R7QP19_CHOCR</name>
<dbReference type="PROSITE" id="PS00036">
    <property type="entry name" value="BZIP_BASIC"/>
    <property type="match status" value="1"/>
</dbReference>
<dbReference type="InterPro" id="IPR046347">
    <property type="entry name" value="bZIP_sf"/>
</dbReference>
<dbReference type="Pfam" id="PF00170">
    <property type="entry name" value="bZIP_1"/>
    <property type="match status" value="1"/>
</dbReference>
<evidence type="ECO:0000259" key="2">
    <source>
        <dbReference type="PROSITE" id="PS50217"/>
    </source>
</evidence>
<evidence type="ECO:0000313" key="3">
    <source>
        <dbReference type="EMBL" id="CDF39231.1"/>
    </source>
</evidence>
<dbReference type="GeneID" id="17326871"/>
<keyword evidence="4" id="KW-1185">Reference proteome</keyword>
<protein>
    <recommendedName>
        <fullName evidence="2">BZIP domain-containing protein</fullName>
    </recommendedName>
</protein>
<proteinExistence type="predicted"/>
<dbReference type="GO" id="GO:0003700">
    <property type="term" value="F:DNA-binding transcription factor activity"/>
    <property type="evidence" value="ECO:0007669"/>
    <property type="project" value="InterPro"/>
</dbReference>
<feature type="compositionally biased region" description="Low complexity" evidence="1">
    <location>
        <begin position="43"/>
        <end position="53"/>
    </location>
</feature>
<dbReference type="KEGG" id="ccp:CHC_T00006489001"/>
<feature type="region of interest" description="Disordered" evidence="1">
    <location>
        <begin position="23"/>
        <end position="55"/>
    </location>
</feature>
<dbReference type="Gramene" id="CDF39231">
    <property type="protein sequence ID" value="CDF39231"/>
    <property type="gene ID" value="CHC_T00006489001"/>
</dbReference>
<reference evidence="4" key="1">
    <citation type="journal article" date="2013" name="Proc. Natl. Acad. Sci. U.S.A.">
        <title>Genome structure and metabolic features in the red seaweed Chondrus crispus shed light on evolution of the Archaeplastida.</title>
        <authorList>
            <person name="Collen J."/>
            <person name="Porcel B."/>
            <person name="Carre W."/>
            <person name="Ball S.G."/>
            <person name="Chaparro C."/>
            <person name="Tonon T."/>
            <person name="Barbeyron T."/>
            <person name="Michel G."/>
            <person name="Noel B."/>
            <person name="Valentin K."/>
            <person name="Elias M."/>
            <person name="Artiguenave F."/>
            <person name="Arun A."/>
            <person name="Aury J.M."/>
            <person name="Barbosa-Neto J.F."/>
            <person name="Bothwell J.H."/>
            <person name="Bouget F.Y."/>
            <person name="Brillet L."/>
            <person name="Cabello-Hurtado F."/>
            <person name="Capella-Gutierrez S."/>
            <person name="Charrier B."/>
            <person name="Cladiere L."/>
            <person name="Cock J.M."/>
            <person name="Coelho S.M."/>
            <person name="Colleoni C."/>
            <person name="Czjzek M."/>
            <person name="Da Silva C."/>
            <person name="Delage L."/>
            <person name="Denoeud F."/>
            <person name="Deschamps P."/>
            <person name="Dittami S.M."/>
            <person name="Gabaldon T."/>
            <person name="Gachon C.M."/>
            <person name="Groisillier A."/>
            <person name="Herve C."/>
            <person name="Jabbari K."/>
            <person name="Katinka M."/>
            <person name="Kloareg B."/>
            <person name="Kowalczyk N."/>
            <person name="Labadie K."/>
            <person name="Leblanc C."/>
            <person name="Lopez P.J."/>
            <person name="McLachlan D.H."/>
            <person name="Meslet-Cladiere L."/>
            <person name="Moustafa A."/>
            <person name="Nehr Z."/>
            <person name="Nyvall Collen P."/>
            <person name="Panaud O."/>
            <person name="Partensky F."/>
            <person name="Poulain J."/>
            <person name="Rensing S.A."/>
            <person name="Rousvoal S."/>
            <person name="Samson G."/>
            <person name="Symeonidi A."/>
            <person name="Weissenbach J."/>
            <person name="Zambounis A."/>
            <person name="Wincker P."/>
            <person name="Boyen C."/>
        </authorList>
    </citation>
    <scope>NUCLEOTIDE SEQUENCE [LARGE SCALE GENOMIC DNA]</scope>
    <source>
        <strain evidence="4">cv. Stackhouse</strain>
    </source>
</reference>
<organism evidence="3 4">
    <name type="scientific">Chondrus crispus</name>
    <name type="common">Carrageen Irish moss</name>
    <name type="synonym">Polymorpha crispa</name>
    <dbReference type="NCBI Taxonomy" id="2769"/>
    <lineage>
        <taxon>Eukaryota</taxon>
        <taxon>Rhodophyta</taxon>
        <taxon>Florideophyceae</taxon>
        <taxon>Rhodymeniophycidae</taxon>
        <taxon>Gigartinales</taxon>
        <taxon>Gigartinaceae</taxon>
        <taxon>Chondrus</taxon>
    </lineage>
</organism>
<feature type="compositionally biased region" description="Polar residues" evidence="1">
    <location>
        <begin position="23"/>
        <end position="42"/>
    </location>
</feature>
<accession>R7QP19</accession>
<gene>
    <name evidence="3" type="ORF">CHC_T00006489001</name>
</gene>
<dbReference type="SMART" id="SM00338">
    <property type="entry name" value="BRLZ"/>
    <property type="match status" value="1"/>
</dbReference>
<feature type="compositionally biased region" description="Basic residues" evidence="1">
    <location>
        <begin position="184"/>
        <end position="200"/>
    </location>
</feature>
<dbReference type="PROSITE" id="PS50217">
    <property type="entry name" value="BZIP"/>
    <property type="match status" value="1"/>
</dbReference>
<dbReference type="Gene3D" id="1.20.5.170">
    <property type="match status" value="1"/>
</dbReference>
<evidence type="ECO:0000313" key="4">
    <source>
        <dbReference type="Proteomes" id="UP000012073"/>
    </source>
</evidence>
<feature type="compositionally biased region" description="Polar residues" evidence="1">
    <location>
        <begin position="128"/>
        <end position="141"/>
    </location>
</feature>
<feature type="region of interest" description="Disordered" evidence="1">
    <location>
        <begin position="128"/>
        <end position="218"/>
    </location>
</feature>
<feature type="domain" description="BZIP" evidence="2">
    <location>
        <begin position="179"/>
        <end position="242"/>
    </location>
</feature>
<dbReference type="AlphaFoldDB" id="R7QP19"/>